<evidence type="ECO:0000313" key="1">
    <source>
        <dbReference type="EMBL" id="MED6186202.1"/>
    </source>
</evidence>
<keyword evidence="2" id="KW-1185">Reference proteome</keyword>
<evidence type="ECO:0000313" key="2">
    <source>
        <dbReference type="Proteomes" id="UP001341840"/>
    </source>
</evidence>
<name>A0ABU6WK40_9FABA</name>
<organism evidence="1 2">
    <name type="scientific">Stylosanthes scabra</name>
    <dbReference type="NCBI Taxonomy" id="79078"/>
    <lineage>
        <taxon>Eukaryota</taxon>
        <taxon>Viridiplantae</taxon>
        <taxon>Streptophyta</taxon>
        <taxon>Embryophyta</taxon>
        <taxon>Tracheophyta</taxon>
        <taxon>Spermatophyta</taxon>
        <taxon>Magnoliopsida</taxon>
        <taxon>eudicotyledons</taxon>
        <taxon>Gunneridae</taxon>
        <taxon>Pentapetalae</taxon>
        <taxon>rosids</taxon>
        <taxon>fabids</taxon>
        <taxon>Fabales</taxon>
        <taxon>Fabaceae</taxon>
        <taxon>Papilionoideae</taxon>
        <taxon>50 kb inversion clade</taxon>
        <taxon>dalbergioids sensu lato</taxon>
        <taxon>Dalbergieae</taxon>
        <taxon>Pterocarpus clade</taxon>
        <taxon>Stylosanthes</taxon>
    </lineage>
</organism>
<comment type="caution">
    <text evidence="1">The sequence shown here is derived from an EMBL/GenBank/DDBJ whole genome shotgun (WGS) entry which is preliminary data.</text>
</comment>
<reference evidence="1 2" key="1">
    <citation type="journal article" date="2023" name="Plants (Basel)">
        <title>Bridging the Gap: Combining Genomics and Transcriptomics Approaches to Understand Stylosanthes scabra, an Orphan Legume from the Brazilian Caatinga.</title>
        <authorList>
            <person name="Ferreira-Neto J.R.C."/>
            <person name="da Silva M.D."/>
            <person name="Binneck E."/>
            <person name="de Melo N.F."/>
            <person name="da Silva R.H."/>
            <person name="de Melo A.L.T.M."/>
            <person name="Pandolfi V."/>
            <person name="Bustamante F.O."/>
            <person name="Brasileiro-Vidal A.C."/>
            <person name="Benko-Iseppon A.M."/>
        </authorList>
    </citation>
    <scope>NUCLEOTIDE SEQUENCE [LARGE SCALE GENOMIC DNA]</scope>
    <source>
        <tissue evidence="1">Leaves</tissue>
    </source>
</reference>
<proteinExistence type="predicted"/>
<dbReference type="Proteomes" id="UP001341840">
    <property type="component" value="Unassembled WGS sequence"/>
</dbReference>
<accession>A0ABU6WK40</accession>
<sequence>MFSEFCSAIERSSYSSLLTPPHGSWSASFWIALPPNNFKINFDAAGTEESGWGVRAVIRSNDGIIMAAVPIANGTEPMEAVITFDVLGRSSVTSPLDPPESSSHVQ</sequence>
<dbReference type="EMBL" id="JASCZI010181873">
    <property type="protein sequence ID" value="MED6186202.1"/>
    <property type="molecule type" value="Genomic_DNA"/>
</dbReference>
<protein>
    <submittedName>
        <fullName evidence="1">Uncharacterized protein</fullName>
    </submittedName>
</protein>
<gene>
    <name evidence="1" type="ORF">PIB30_064544</name>
</gene>